<dbReference type="STRING" id="45073.Lqui_0970"/>
<dbReference type="OrthoDB" id="1986818at2"/>
<evidence type="ECO:0000313" key="1">
    <source>
        <dbReference type="EMBL" id="KTD52126.1"/>
    </source>
</evidence>
<accession>A0A0W0Y6A3</accession>
<evidence type="ECO:0000313" key="2">
    <source>
        <dbReference type="Proteomes" id="UP000054618"/>
    </source>
</evidence>
<reference evidence="1 2" key="1">
    <citation type="submission" date="2015-11" db="EMBL/GenBank/DDBJ databases">
        <title>Genomic analysis of 38 Legionella species identifies large and diverse effector repertoires.</title>
        <authorList>
            <person name="Burstein D."/>
            <person name="Amaro F."/>
            <person name="Zusman T."/>
            <person name="Lifshitz Z."/>
            <person name="Cohen O."/>
            <person name="Gilbert J.A."/>
            <person name="Pupko T."/>
            <person name="Shuman H.A."/>
            <person name="Segal G."/>
        </authorList>
    </citation>
    <scope>NUCLEOTIDE SEQUENCE [LARGE SCALE GENOMIC DNA]</scope>
    <source>
        <strain evidence="1 2">CDC#1442-AUS-E</strain>
    </source>
</reference>
<gene>
    <name evidence="1" type="ORF">Lqui_0970</name>
</gene>
<dbReference type="Proteomes" id="UP000054618">
    <property type="component" value="Unassembled WGS sequence"/>
</dbReference>
<name>A0A0W0Y6A3_9GAMM</name>
<keyword evidence="2" id="KW-1185">Reference proteome</keyword>
<dbReference type="PATRIC" id="fig|45073.5.peg.1023"/>
<proteinExistence type="predicted"/>
<comment type="caution">
    <text evidence="1">The sequence shown here is derived from an EMBL/GenBank/DDBJ whole genome shotgun (WGS) entry which is preliminary data.</text>
</comment>
<protein>
    <submittedName>
        <fullName evidence="1">Uncharacterized protein</fullName>
    </submittedName>
</protein>
<dbReference type="RefSeq" id="WP_083499179.1">
    <property type="nucleotide sequence ID" value="NZ_CAAAIK010000006.1"/>
</dbReference>
<sequence>MSYQFHHVGIPTTEVRPGERYSAPFKMYTSGGEAPTRIQYHRFEEGCPLHPLLQSKPHVAFKVDSIDEAIRGKNVILGPYFPFEGFRVAAIEENGWPIEFIETTLSEEEIWSGSAYKNSVIYPEGE</sequence>
<dbReference type="EMBL" id="LNYS01000006">
    <property type="protein sequence ID" value="KTD52126.1"/>
    <property type="molecule type" value="Genomic_DNA"/>
</dbReference>
<organism evidence="1 2">
    <name type="scientific">Legionella quinlivanii</name>
    <dbReference type="NCBI Taxonomy" id="45073"/>
    <lineage>
        <taxon>Bacteria</taxon>
        <taxon>Pseudomonadati</taxon>
        <taxon>Pseudomonadota</taxon>
        <taxon>Gammaproteobacteria</taxon>
        <taxon>Legionellales</taxon>
        <taxon>Legionellaceae</taxon>
        <taxon>Legionella</taxon>
    </lineage>
</organism>
<dbReference type="AlphaFoldDB" id="A0A0W0Y6A3"/>